<dbReference type="InterPro" id="IPR029058">
    <property type="entry name" value="AB_hydrolase_fold"/>
</dbReference>
<dbReference type="SUPFAM" id="SSF53474">
    <property type="entry name" value="alpha/beta-Hydrolases"/>
    <property type="match status" value="2"/>
</dbReference>
<reference evidence="5" key="1">
    <citation type="journal article" date="2019" name="Int. J. Syst. Evol. Microbiol.">
        <title>The Global Catalogue of Microorganisms (GCM) 10K type strain sequencing project: providing services to taxonomists for standard genome sequencing and annotation.</title>
        <authorList>
            <consortium name="The Broad Institute Genomics Platform"/>
            <consortium name="The Broad Institute Genome Sequencing Center for Infectious Disease"/>
            <person name="Wu L."/>
            <person name="Ma J."/>
        </authorList>
    </citation>
    <scope>NUCLEOTIDE SEQUENCE [LARGE SCALE GENOMIC DNA]</scope>
    <source>
        <strain evidence="5">CGMCC 1.13718</strain>
    </source>
</reference>
<dbReference type="PANTHER" id="PTHR43037:SF5">
    <property type="entry name" value="FERULOYL ESTERASE"/>
    <property type="match status" value="1"/>
</dbReference>
<name>A0ABW1YSC1_9GAMM</name>
<dbReference type="Proteomes" id="UP001596425">
    <property type="component" value="Unassembled WGS sequence"/>
</dbReference>
<organism evidence="4 5">
    <name type="scientific">Microbulbifer taiwanensis</name>
    <dbReference type="NCBI Taxonomy" id="986746"/>
    <lineage>
        <taxon>Bacteria</taxon>
        <taxon>Pseudomonadati</taxon>
        <taxon>Pseudomonadota</taxon>
        <taxon>Gammaproteobacteria</taxon>
        <taxon>Cellvibrionales</taxon>
        <taxon>Microbulbiferaceae</taxon>
        <taxon>Microbulbifer</taxon>
    </lineage>
</organism>
<feature type="signal peptide" evidence="3">
    <location>
        <begin position="1"/>
        <end position="28"/>
    </location>
</feature>
<dbReference type="PANTHER" id="PTHR43037">
    <property type="entry name" value="UNNAMED PRODUCT-RELATED"/>
    <property type="match status" value="1"/>
</dbReference>
<comment type="caution">
    <text evidence="4">The sequence shown here is derived from an EMBL/GenBank/DDBJ whole genome shotgun (WGS) entry which is preliminary data.</text>
</comment>
<protein>
    <submittedName>
        <fullName evidence="4">Alpha/beta hydrolase family esterase</fullName>
    </submittedName>
</protein>
<gene>
    <name evidence="4" type="ORF">ACFQBM_16955</name>
</gene>
<dbReference type="EMBL" id="JBHSVR010000001">
    <property type="protein sequence ID" value="MFC6634980.1"/>
    <property type="molecule type" value="Genomic_DNA"/>
</dbReference>
<evidence type="ECO:0000256" key="1">
    <source>
        <dbReference type="ARBA" id="ARBA00022729"/>
    </source>
</evidence>
<evidence type="ECO:0000256" key="2">
    <source>
        <dbReference type="ARBA" id="ARBA00022801"/>
    </source>
</evidence>
<evidence type="ECO:0000313" key="5">
    <source>
        <dbReference type="Proteomes" id="UP001596425"/>
    </source>
</evidence>
<dbReference type="InterPro" id="IPR050955">
    <property type="entry name" value="Plant_Biomass_Hydrol_Est"/>
</dbReference>
<evidence type="ECO:0000313" key="4">
    <source>
        <dbReference type="EMBL" id="MFC6634980.1"/>
    </source>
</evidence>
<dbReference type="Gene3D" id="3.40.50.1820">
    <property type="entry name" value="alpha/beta hydrolase"/>
    <property type="match status" value="1"/>
</dbReference>
<proteinExistence type="predicted"/>
<dbReference type="Gene3D" id="2.60.40.10">
    <property type="entry name" value="Immunoglobulins"/>
    <property type="match status" value="1"/>
</dbReference>
<dbReference type="Pfam" id="PF10503">
    <property type="entry name" value="Esterase_PHB"/>
    <property type="match status" value="1"/>
</dbReference>
<dbReference type="InterPro" id="IPR013783">
    <property type="entry name" value="Ig-like_fold"/>
</dbReference>
<dbReference type="NCBIfam" id="TIGR01840">
    <property type="entry name" value="esterase_phb"/>
    <property type="match status" value="1"/>
</dbReference>
<dbReference type="GO" id="GO:0016787">
    <property type="term" value="F:hydrolase activity"/>
    <property type="evidence" value="ECO:0007669"/>
    <property type="project" value="UniProtKB-KW"/>
</dbReference>
<dbReference type="InterPro" id="IPR010126">
    <property type="entry name" value="Esterase_phb"/>
</dbReference>
<evidence type="ECO:0000256" key="3">
    <source>
        <dbReference type="SAM" id="SignalP"/>
    </source>
</evidence>
<sequence>MMTPNPGRGLLRRLLFALALCSAAAGHAGSWQQNVAIGGFSKVHIYTPDSHSAIGEGKSLLIVLHGCVQPIDNYLTANLEDAAEEFGMVVAVPDAMNKAGYSCWSYWQGTRSRSAGDYKNLINLANAMSGDGARDIDPDQVYIAGLSSGASFANTTACLAPDVFAGVGVSAGPSIGTSSNGALGPCESADVTSRCNSYAAGYATHFETQIASIAHGTNDTTVNGCYNEQNAGGMAGVYGVDQLPGTNTLSEGSRSAEETLWEDGRVSMLWLNGVDHSWSGGEGASGGYISSAGINYARYLGQFFLDNNKRVDRNQGPLLSNVETSTSGDRILVSGTASDAEGSVVQVEASFTAIAAEESTSTNGGVDGSGFFSLTSEPLADDLYEITVVATDNDGVGSLPFADTVRLGPEPPETAPELSEISAQASGQCVTVSGTVVDVNQDLDSVLVAFANGDVIAAVTGTAFSAEQCDLPGGDGSAQVTATDLTGLNDSASVTFAIDAGATATLDSHITAGRLDYTAYANCYLEYGSSTPFRLDEHSIGGGQCEWRDNDASCVGPQVACSGGGGSSGGGGGGGSCSEQTTYNYYHKTAGRAYSTGNPMAPDYFASGSDDPMTGSTWGWNTLHSDDSSSWQMGACP</sequence>
<keyword evidence="1 3" id="KW-0732">Signal</keyword>
<keyword evidence="2 4" id="KW-0378">Hydrolase</keyword>
<accession>A0ABW1YSC1</accession>
<feature type="chain" id="PRO_5047029467" evidence="3">
    <location>
        <begin position="29"/>
        <end position="637"/>
    </location>
</feature>
<dbReference type="RefSeq" id="WP_226864768.1">
    <property type="nucleotide sequence ID" value="NZ_JACZFR010000016.1"/>
</dbReference>
<keyword evidence="5" id="KW-1185">Reference proteome</keyword>